<organism evidence="4 5">
    <name type="scientific">Periplaneta americana</name>
    <name type="common">American cockroach</name>
    <name type="synonym">Blatta americana</name>
    <dbReference type="NCBI Taxonomy" id="6978"/>
    <lineage>
        <taxon>Eukaryota</taxon>
        <taxon>Metazoa</taxon>
        <taxon>Ecdysozoa</taxon>
        <taxon>Arthropoda</taxon>
        <taxon>Hexapoda</taxon>
        <taxon>Insecta</taxon>
        <taxon>Pterygota</taxon>
        <taxon>Neoptera</taxon>
        <taxon>Polyneoptera</taxon>
        <taxon>Dictyoptera</taxon>
        <taxon>Blattodea</taxon>
        <taxon>Blattoidea</taxon>
        <taxon>Blattidae</taxon>
        <taxon>Blattinae</taxon>
        <taxon>Periplaneta</taxon>
    </lineage>
</organism>
<dbReference type="Gene3D" id="2.60.40.790">
    <property type="match status" value="1"/>
</dbReference>
<dbReference type="InterPro" id="IPR002068">
    <property type="entry name" value="A-crystallin/Hsp20_dom"/>
</dbReference>
<feature type="domain" description="SHSP" evidence="3">
    <location>
        <begin position="137"/>
        <end position="245"/>
    </location>
</feature>
<dbReference type="Pfam" id="PF00011">
    <property type="entry name" value="HSP20"/>
    <property type="match status" value="1"/>
</dbReference>
<comment type="similarity">
    <text evidence="1 2">Belongs to the small heat shock protein (HSP20) family.</text>
</comment>
<dbReference type="PANTHER" id="PTHR45640:SF26">
    <property type="entry name" value="RE23625P"/>
    <property type="match status" value="1"/>
</dbReference>
<protein>
    <recommendedName>
        <fullName evidence="3">SHSP domain-containing protein</fullName>
    </recommendedName>
</protein>
<gene>
    <name evidence="4" type="ORF">ANN_02330</name>
</gene>
<evidence type="ECO:0000313" key="5">
    <source>
        <dbReference type="Proteomes" id="UP001148838"/>
    </source>
</evidence>
<dbReference type="PANTHER" id="PTHR45640">
    <property type="entry name" value="HEAT SHOCK PROTEIN HSP-12.2-RELATED"/>
    <property type="match status" value="1"/>
</dbReference>
<evidence type="ECO:0000259" key="3">
    <source>
        <dbReference type="PROSITE" id="PS01031"/>
    </source>
</evidence>
<evidence type="ECO:0000256" key="2">
    <source>
        <dbReference type="RuleBase" id="RU003616"/>
    </source>
</evidence>
<name>A0ABQ8TVZ2_PERAM</name>
<dbReference type="CDD" id="cd06526">
    <property type="entry name" value="metazoan_ACD"/>
    <property type="match status" value="1"/>
</dbReference>
<evidence type="ECO:0000256" key="1">
    <source>
        <dbReference type="PROSITE-ProRule" id="PRU00285"/>
    </source>
</evidence>
<sequence>MAAAVENAVLSNIHCSGKVQAARPACQRHQLLRLSIVSGSDKMFRHGLPDICVKFGINLGEGEGNSKVQEFEDVVMFQHCKKAFPLVPRLLIQRQHQQSLPRYIWNFGRPVDLRSIVRDMDRAAERFEREVADFFPFRRHFFPRPIAIEGVKQRGDAYHLNFDVQGFKPEEINVSLKDNVLKIQAKMERTGEDGSKYQQEFSRELTLPENVDPAELKSYLHDGILSIEATYKPEEKPKEIPVSKD</sequence>
<proteinExistence type="inferred from homology"/>
<keyword evidence="5" id="KW-1185">Reference proteome</keyword>
<comment type="caution">
    <text evidence="4">The sequence shown here is derived from an EMBL/GenBank/DDBJ whole genome shotgun (WGS) entry which is preliminary data.</text>
</comment>
<reference evidence="4 5" key="1">
    <citation type="journal article" date="2022" name="Allergy">
        <title>Genome assembly and annotation of Periplaneta americana reveal a comprehensive cockroach allergen profile.</title>
        <authorList>
            <person name="Wang L."/>
            <person name="Xiong Q."/>
            <person name="Saelim N."/>
            <person name="Wang L."/>
            <person name="Nong W."/>
            <person name="Wan A.T."/>
            <person name="Shi M."/>
            <person name="Liu X."/>
            <person name="Cao Q."/>
            <person name="Hui J.H.L."/>
            <person name="Sookrung N."/>
            <person name="Leung T.F."/>
            <person name="Tungtrongchitr A."/>
            <person name="Tsui S.K.W."/>
        </authorList>
    </citation>
    <scope>NUCLEOTIDE SEQUENCE [LARGE SCALE GENOMIC DNA]</scope>
    <source>
        <strain evidence="4">PWHHKU_190912</strain>
    </source>
</reference>
<dbReference type="SUPFAM" id="SSF49764">
    <property type="entry name" value="HSP20-like chaperones"/>
    <property type="match status" value="1"/>
</dbReference>
<accession>A0ABQ8TVZ2</accession>
<dbReference type="EMBL" id="JAJSOF020000001">
    <property type="protein sequence ID" value="KAJ4450897.1"/>
    <property type="molecule type" value="Genomic_DNA"/>
</dbReference>
<dbReference type="Proteomes" id="UP001148838">
    <property type="component" value="Unassembled WGS sequence"/>
</dbReference>
<evidence type="ECO:0000313" key="4">
    <source>
        <dbReference type="EMBL" id="KAJ4450897.1"/>
    </source>
</evidence>
<dbReference type="InterPro" id="IPR001436">
    <property type="entry name" value="Alpha-crystallin/sHSP_animal"/>
</dbReference>
<dbReference type="InterPro" id="IPR008978">
    <property type="entry name" value="HSP20-like_chaperone"/>
</dbReference>
<dbReference type="PROSITE" id="PS01031">
    <property type="entry name" value="SHSP"/>
    <property type="match status" value="1"/>
</dbReference>